<feature type="domain" description="LysM" evidence="4">
    <location>
        <begin position="69"/>
        <end position="113"/>
    </location>
</feature>
<name>A0A858STL1_9RHOB</name>
<evidence type="ECO:0000313" key="6">
    <source>
        <dbReference type="Proteomes" id="UP000503308"/>
    </source>
</evidence>
<dbReference type="PROSITE" id="PS51782">
    <property type="entry name" value="LYSM"/>
    <property type="match status" value="2"/>
</dbReference>
<dbReference type="RefSeq" id="WP_169640107.1">
    <property type="nucleotide sequence ID" value="NZ_CP048788.1"/>
</dbReference>
<feature type="compositionally biased region" description="Pro residues" evidence="2">
    <location>
        <begin position="247"/>
        <end position="259"/>
    </location>
</feature>
<dbReference type="InterPro" id="IPR018392">
    <property type="entry name" value="LysM"/>
</dbReference>
<feature type="domain" description="LysM" evidence="4">
    <location>
        <begin position="179"/>
        <end position="223"/>
    </location>
</feature>
<dbReference type="Proteomes" id="UP000503308">
    <property type="component" value="Chromosome"/>
</dbReference>
<dbReference type="KEGG" id="rpon:G3256_06820"/>
<dbReference type="AlphaFoldDB" id="A0A858STL1"/>
<evidence type="ECO:0000256" key="2">
    <source>
        <dbReference type="SAM" id="MobiDB-lite"/>
    </source>
</evidence>
<dbReference type="PROSITE" id="PS51257">
    <property type="entry name" value="PROKAR_LIPOPROTEIN"/>
    <property type="match status" value="1"/>
</dbReference>
<dbReference type="PANTHER" id="PTHR21666:SF289">
    <property type="entry name" value="L-ALA--D-GLU ENDOPEPTIDASE"/>
    <property type="match status" value="1"/>
</dbReference>
<dbReference type="InterPro" id="IPR011055">
    <property type="entry name" value="Dup_hybrid_motif"/>
</dbReference>
<dbReference type="EMBL" id="CP048788">
    <property type="protein sequence ID" value="QJF50891.1"/>
    <property type="molecule type" value="Genomic_DNA"/>
</dbReference>
<keyword evidence="1 3" id="KW-0732">Signal</keyword>
<dbReference type="InterPro" id="IPR016047">
    <property type="entry name" value="M23ase_b-sheet_dom"/>
</dbReference>
<protein>
    <submittedName>
        <fullName evidence="5">LysM peptidoglycan-binding domain-containing protein</fullName>
    </submittedName>
</protein>
<keyword evidence="6" id="KW-1185">Reference proteome</keyword>
<dbReference type="GO" id="GO:0004222">
    <property type="term" value="F:metalloendopeptidase activity"/>
    <property type="evidence" value="ECO:0007669"/>
    <property type="project" value="TreeGrafter"/>
</dbReference>
<evidence type="ECO:0000256" key="1">
    <source>
        <dbReference type="ARBA" id="ARBA00022729"/>
    </source>
</evidence>
<dbReference type="Pfam" id="PF01476">
    <property type="entry name" value="LysM"/>
    <property type="match status" value="2"/>
</dbReference>
<feature type="chain" id="PRO_5033026129" evidence="3">
    <location>
        <begin position="25"/>
        <end position="399"/>
    </location>
</feature>
<feature type="compositionally biased region" description="Low complexity" evidence="2">
    <location>
        <begin position="158"/>
        <end position="175"/>
    </location>
</feature>
<evidence type="ECO:0000256" key="3">
    <source>
        <dbReference type="SAM" id="SignalP"/>
    </source>
</evidence>
<organism evidence="5 6">
    <name type="scientific">Roseobacter ponti</name>
    <dbReference type="NCBI Taxonomy" id="1891787"/>
    <lineage>
        <taxon>Bacteria</taxon>
        <taxon>Pseudomonadati</taxon>
        <taxon>Pseudomonadota</taxon>
        <taxon>Alphaproteobacteria</taxon>
        <taxon>Rhodobacterales</taxon>
        <taxon>Roseobacteraceae</taxon>
        <taxon>Roseobacter</taxon>
    </lineage>
</organism>
<sequence>MIRPIPRRRARIALTATTALVLLAACEQIDYDLRGGLGQTSTAEAAAGVQTAARPAPDARGVISYPNYQVAVAARDDTINDIASRLGVDASQLASYNGISRDVPLRQGEVIALPTRVAVLSSAPGATGQAGGVDIGALAGDAINRAPAGNTGSGGVQTAALPPASGTAAPPASSGKEPVRHKVERGETAFTISRLYQVPVKSLAEWNGLGPDFAIREGQYLLIPVARQAPPASAAAAVTRPGEGSPTPTPPSATKPLPPAASAAPVAAAPKVDVGEQTISTDEARMLFPVKGTIIRGFSKDKNPGINIQAAPGTAVKAAEGGVVGSILVDTDGVPIIVLRHEPQLLTAYVNVVDYTVKKGDRVTRGQTIGKLSDDKNAYLHFEVIEGGLERVDPMLYLK</sequence>
<dbReference type="Gene3D" id="2.70.70.10">
    <property type="entry name" value="Glucose Permease (Domain IIA)"/>
    <property type="match status" value="1"/>
</dbReference>
<dbReference type="CDD" id="cd00118">
    <property type="entry name" value="LysM"/>
    <property type="match status" value="2"/>
</dbReference>
<evidence type="ECO:0000313" key="5">
    <source>
        <dbReference type="EMBL" id="QJF50891.1"/>
    </source>
</evidence>
<feature type="region of interest" description="Disordered" evidence="2">
    <location>
        <begin position="233"/>
        <end position="269"/>
    </location>
</feature>
<dbReference type="InterPro" id="IPR050570">
    <property type="entry name" value="Cell_wall_metabolism_enzyme"/>
</dbReference>
<dbReference type="SMART" id="SM00257">
    <property type="entry name" value="LysM"/>
    <property type="match status" value="2"/>
</dbReference>
<dbReference type="SUPFAM" id="SSF54106">
    <property type="entry name" value="LysM domain"/>
    <property type="match status" value="1"/>
</dbReference>
<dbReference type="InterPro" id="IPR036779">
    <property type="entry name" value="LysM_dom_sf"/>
</dbReference>
<dbReference type="SUPFAM" id="SSF51261">
    <property type="entry name" value="Duplicated hybrid motif"/>
    <property type="match status" value="1"/>
</dbReference>
<accession>A0A858STL1</accession>
<feature type="region of interest" description="Disordered" evidence="2">
    <location>
        <begin position="149"/>
        <end position="183"/>
    </location>
</feature>
<proteinExistence type="predicted"/>
<feature type="signal peptide" evidence="3">
    <location>
        <begin position="1"/>
        <end position="24"/>
    </location>
</feature>
<gene>
    <name evidence="5" type="ORF">G3256_06820</name>
</gene>
<feature type="compositionally biased region" description="Low complexity" evidence="2">
    <location>
        <begin position="260"/>
        <end position="269"/>
    </location>
</feature>
<dbReference type="PANTHER" id="PTHR21666">
    <property type="entry name" value="PEPTIDASE-RELATED"/>
    <property type="match status" value="1"/>
</dbReference>
<dbReference type="CDD" id="cd12797">
    <property type="entry name" value="M23_peptidase"/>
    <property type="match status" value="1"/>
</dbReference>
<reference evidence="5 6" key="1">
    <citation type="submission" date="2020-02" db="EMBL/GenBank/DDBJ databases">
        <title>Genome sequence of Roseobacter ponti.</title>
        <authorList>
            <person name="Hollensteiner J."/>
            <person name="Schneider D."/>
            <person name="Poehlein A."/>
            <person name="Daniel R."/>
        </authorList>
    </citation>
    <scope>NUCLEOTIDE SEQUENCE [LARGE SCALE GENOMIC DNA]</scope>
    <source>
        <strain evidence="5 6">DSM 106830</strain>
    </source>
</reference>
<evidence type="ECO:0000259" key="4">
    <source>
        <dbReference type="PROSITE" id="PS51782"/>
    </source>
</evidence>
<dbReference type="Pfam" id="PF01551">
    <property type="entry name" value="Peptidase_M23"/>
    <property type="match status" value="1"/>
</dbReference>
<dbReference type="Gene3D" id="3.10.350.10">
    <property type="entry name" value="LysM domain"/>
    <property type="match status" value="2"/>
</dbReference>